<dbReference type="SMART" id="SM00545">
    <property type="entry name" value="JmjN"/>
    <property type="match status" value="1"/>
</dbReference>
<dbReference type="GO" id="GO:0010468">
    <property type="term" value="P:regulation of gene expression"/>
    <property type="evidence" value="ECO:0007669"/>
    <property type="project" value="TreeGrafter"/>
</dbReference>
<sequence>MTNNGVEIMVFRPSYAELRNFSEYVEYMESCGAHHGGIAKIIPPREWKPRKKGYGISNMHLKLQNPIQQYVTGRAGVYKLFHVSQKPVSVTAYSEMAKSAKYKPPKTDLTQAFWKNIRYAPPIYGADMPGSLFDDETWNFQKLGTILDCIEEDVGVTIAGVNTPFLYFGMWKSLFGWHIEDYSLYSINYLHFGSPKTWYSIPPKHGRRFETLASSLFPVDAKECPAFLTHKSHLISPSVLRNYAIPCGEIVQNKGEIIVTFPFGYHAGFNQGFNCAESINFASRRWIDYGKWANRCSCRKDTVTIEMDIFVKRFQPERYFLWKQGCERGSHPEDERPRSRFIPAKKRKTSFATVNLEHGKVARMNVNVPKWQPVILIERIFG</sequence>
<accession>A0AAN9W0L7</accession>
<dbReference type="Gene3D" id="2.60.120.650">
    <property type="entry name" value="Cupin"/>
    <property type="match status" value="1"/>
</dbReference>
<dbReference type="AlphaFoldDB" id="A0AAN9W0L7"/>
<dbReference type="EMBL" id="JAZDUA010000113">
    <property type="protein sequence ID" value="KAK7867684.1"/>
    <property type="molecule type" value="Genomic_DNA"/>
</dbReference>
<dbReference type="PROSITE" id="PS51184">
    <property type="entry name" value="JMJC"/>
    <property type="match status" value="1"/>
</dbReference>
<evidence type="ECO:0000313" key="3">
    <source>
        <dbReference type="EMBL" id="KAK7867684.1"/>
    </source>
</evidence>
<organism evidence="3 4">
    <name type="scientific">Gryllus longicercus</name>
    <dbReference type="NCBI Taxonomy" id="2509291"/>
    <lineage>
        <taxon>Eukaryota</taxon>
        <taxon>Metazoa</taxon>
        <taxon>Ecdysozoa</taxon>
        <taxon>Arthropoda</taxon>
        <taxon>Hexapoda</taxon>
        <taxon>Insecta</taxon>
        <taxon>Pterygota</taxon>
        <taxon>Neoptera</taxon>
        <taxon>Polyneoptera</taxon>
        <taxon>Orthoptera</taxon>
        <taxon>Ensifera</taxon>
        <taxon>Gryllidea</taxon>
        <taxon>Grylloidea</taxon>
        <taxon>Gryllidae</taxon>
        <taxon>Gryllinae</taxon>
        <taxon>Gryllus</taxon>
    </lineage>
</organism>
<gene>
    <name evidence="3" type="ORF">R5R35_011561</name>
</gene>
<feature type="domain" description="JmjN" evidence="1">
    <location>
        <begin position="8"/>
        <end position="50"/>
    </location>
</feature>
<reference evidence="3 4" key="1">
    <citation type="submission" date="2024-03" db="EMBL/GenBank/DDBJ databases">
        <title>The genome assembly and annotation of the cricket Gryllus longicercus Weissman &amp; Gray.</title>
        <authorList>
            <person name="Szrajer S."/>
            <person name="Gray D."/>
            <person name="Ylla G."/>
        </authorList>
    </citation>
    <scope>NUCLEOTIDE SEQUENCE [LARGE SCALE GENOMIC DNA]</scope>
    <source>
        <strain evidence="3">DAG 2021-001</strain>
        <tissue evidence="3">Whole body minus gut</tissue>
    </source>
</reference>
<evidence type="ECO:0000259" key="1">
    <source>
        <dbReference type="PROSITE" id="PS51183"/>
    </source>
</evidence>
<dbReference type="InterPro" id="IPR003347">
    <property type="entry name" value="JmjC_dom"/>
</dbReference>
<dbReference type="GO" id="GO:0032454">
    <property type="term" value="F:histone H3K9 demethylase activity"/>
    <property type="evidence" value="ECO:0007669"/>
    <property type="project" value="TreeGrafter"/>
</dbReference>
<name>A0AAN9W0L7_9ORTH</name>
<dbReference type="PANTHER" id="PTHR10694">
    <property type="entry name" value="LYSINE-SPECIFIC DEMETHYLASE"/>
    <property type="match status" value="1"/>
</dbReference>
<dbReference type="PANTHER" id="PTHR10694:SF129">
    <property type="entry name" value="LYSINE-SPECIFIC DEMETHYLASE 4B-RELATED"/>
    <property type="match status" value="1"/>
</dbReference>
<dbReference type="Pfam" id="PF02373">
    <property type="entry name" value="JmjC"/>
    <property type="match status" value="1"/>
</dbReference>
<dbReference type="InterPro" id="IPR003349">
    <property type="entry name" value="JmjN"/>
</dbReference>
<keyword evidence="4" id="KW-1185">Reference proteome</keyword>
<dbReference type="GO" id="GO:0005634">
    <property type="term" value="C:nucleus"/>
    <property type="evidence" value="ECO:0007669"/>
    <property type="project" value="TreeGrafter"/>
</dbReference>
<dbReference type="GO" id="GO:0000785">
    <property type="term" value="C:chromatin"/>
    <property type="evidence" value="ECO:0007669"/>
    <property type="project" value="TreeGrafter"/>
</dbReference>
<dbReference type="Proteomes" id="UP001378592">
    <property type="component" value="Unassembled WGS sequence"/>
</dbReference>
<evidence type="ECO:0000313" key="4">
    <source>
        <dbReference type="Proteomes" id="UP001378592"/>
    </source>
</evidence>
<comment type="caution">
    <text evidence="3">The sequence shown here is derived from an EMBL/GenBank/DDBJ whole genome shotgun (WGS) entry which is preliminary data.</text>
</comment>
<proteinExistence type="predicted"/>
<dbReference type="GO" id="GO:0051864">
    <property type="term" value="F:histone H3K36 demethylase activity"/>
    <property type="evidence" value="ECO:0007669"/>
    <property type="project" value="TreeGrafter"/>
</dbReference>
<feature type="domain" description="JmjC" evidence="2">
    <location>
        <begin position="132"/>
        <end position="298"/>
    </location>
</feature>
<dbReference type="SUPFAM" id="SSF51197">
    <property type="entry name" value="Clavaminate synthase-like"/>
    <property type="match status" value="1"/>
</dbReference>
<dbReference type="PROSITE" id="PS51183">
    <property type="entry name" value="JMJN"/>
    <property type="match status" value="1"/>
</dbReference>
<dbReference type="Pfam" id="PF02375">
    <property type="entry name" value="JmjN"/>
    <property type="match status" value="1"/>
</dbReference>
<dbReference type="SMART" id="SM00558">
    <property type="entry name" value="JmjC"/>
    <property type="match status" value="1"/>
</dbReference>
<protein>
    <submittedName>
        <fullName evidence="3">Uncharacterized protein</fullName>
    </submittedName>
</protein>
<evidence type="ECO:0000259" key="2">
    <source>
        <dbReference type="PROSITE" id="PS51184"/>
    </source>
</evidence>